<reference evidence="4" key="1">
    <citation type="submission" date="2021-02" db="EMBL/GenBank/DDBJ databases">
        <authorList>
            <person name="Nowell W R."/>
        </authorList>
    </citation>
    <scope>NUCLEOTIDE SEQUENCE</scope>
    <source>
        <strain evidence="4">Ploen Becks lab</strain>
    </source>
</reference>
<accession>A0A813PT82</accession>
<evidence type="ECO:0000259" key="3">
    <source>
        <dbReference type="Pfam" id="PF00149"/>
    </source>
</evidence>
<evidence type="ECO:0000256" key="2">
    <source>
        <dbReference type="ARBA" id="ARBA00022801"/>
    </source>
</evidence>
<proteinExistence type="predicted"/>
<dbReference type="InterPro" id="IPR051558">
    <property type="entry name" value="Metallophosphoesterase_PAP"/>
</dbReference>
<dbReference type="SUPFAM" id="SSF56300">
    <property type="entry name" value="Metallo-dependent phosphatases"/>
    <property type="match status" value="1"/>
</dbReference>
<feature type="domain" description="Calcineurin-like phosphoesterase" evidence="3">
    <location>
        <begin position="19"/>
        <end position="225"/>
    </location>
</feature>
<evidence type="ECO:0000256" key="1">
    <source>
        <dbReference type="ARBA" id="ARBA00022729"/>
    </source>
</evidence>
<dbReference type="EMBL" id="CAJNOC010000394">
    <property type="protein sequence ID" value="CAF0755046.1"/>
    <property type="molecule type" value="Genomic_DNA"/>
</dbReference>
<keyword evidence="5" id="KW-1185">Reference proteome</keyword>
<sequence>MFRNIARPIELNITSEEARFFFFGDWGGIPTFPFRTTIQTKVANLMKNISKETKVHFQLALGDNFYSNGVKSVKDFRFNKTYENVYKDMSIPWFLILGNHDHIGNDRAQIQYTQFSKNWFLPDYNYKLTVKTHDGSQKLIFVILLDTMLLCENFSNKTIARKNLLYVEEVLKSKYAQEHSYLIVAGHHPVWSMGQHGSVNCLVRNLRPLLHSYRVSAYLSGHEHDLEHIQNTYLNWTVNYVVSGVSSSVYNVKANLTKIPYNSFRYFSSDVKKLGALGYAEVDSNLMNVSFIRSDGASLYNFTIPSRF</sequence>
<comment type="caution">
    <text evidence="4">The sequence shown here is derived from an EMBL/GenBank/DDBJ whole genome shotgun (WGS) entry which is preliminary data.</text>
</comment>
<dbReference type="GO" id="GO:0045453">
    <property type="term" value="P:bone resorption"/>
    <property type="evidence" value="ECO:0007669"/>
    <property type="project" value="TreeGrafter"/>
</dbReference>
<dbReference type="AlphaFoldDB" id="A0A813PT82"/>
<dbReference type="Proteomes" id="UP000663879">
    <property type="component" value="Unassembled WGS sequence"/>
</dbReference>
<dbReference type="Gene3D" id="3.60.21.10">
    <property type="match status" value="1"/>
</dbReference>
<organism evidence="4 5">
    <name type="scientific">Brachionus calyciflorus</name>
    <dbReference type="NCBI Taxonomy" id="104777"/>
    <lineage>
        <taxon>Eukaryota</taxon>
        <taxon>Metazoa</taxon>
        <taxon>Spiralia</taxon>
        <taxon>Gnathifera</taxon>
        <taxon>Rotifera</taxon>
        <taxon>Eurotatoria</taxon>
        <taxon>Monogononta</taxon>
        <taxon>Pseudotrocha</taxon>
        <taxon>Ploima</taxon>
        <taxon>Brachionidae</taxon>
        <taxon>Brachionus</taxon>
    </lineage>
</organism>
<name>A0A813PT82_9BILA</name>
<dbReference type="GO" id="GO:0016787">
    <property type="term" value="F:hydrolase activity"/>
    <property type="evidence" value="ECO:0007669"/>
    <property type="project" value="UniProtKB-KW"/>
</dbReference>
<evidence type="ECO:0000313" key="4">
    <source>
        <dbReference type="EMBL" id="CAF0755046.1"/>
    </source>
</evidence>
<dbReference type="InterPro" id="IPR029052">
    <property type="entry name" value="Metallo-depent_PP-like"/>
</dbReference>
<dbReference type="Pfam" id="PF00149">
    <property type="entry name" value="Metallophos"/>
    <property type="match status" value="1"/>
</dbReference>
<evidence type="ECO:0000313" key="5">
    <source>
        <dbReference type="Proteomes" id="UP000663879"/>
    </source>
</evidence>
<dbReference type="PANTHER" id="PTHR10161:SF14">
    <property type="entry name" value="TARTRATE-RESISTANT ACID PHOSPHATASE TYPE 5"/>
    <property type="match status" value="1"/>
</dbReference>
<dbReference type="PANTHER" id="PTHR10161">
    <property type="entry name" value="TARTRATE-RESISTANT ACID PHOSPHATASE TYPE 5"/>
    <property type="match status" value="1"/>
</dbReference>
<dbReference type="OrthoDB" id="411211at2759"/>
<keyword evidence="1" id="KW-0732">Signal</keyword>
<gene>
    <name evidence="4" type="ORF">OXX778_LOCUS4126</name>
</gene>
<dbReference type="InterPro" id="IPR004843">
    <property type="entry name" value="Calcineurin-like_PHP"/>
</dbReference>
<keyword evidence="2" id="KW-0378">Hydrolase</keyword>
<protein>
    <recommendedName>
        <fullName evidence="3">Calcineurin-like phosphoesterase domain-containing protein</fullName>
    </recommendedName>
</protein>